<evidence type="ECO:0008006" key="3">
    <source>
        <dbReference type="Google" id="ProtNLM"/>
    </source>
</evidence>
<evidence type="ECO:0000313" key="2">
    <source>
        <dbReference type="Proteomes" id="UP001597532"/>
    </source>
</evidence>
<comment type="caution">
    <text evidence="1">The sequence shown here is derived from an EMBL/GenBank/DDBJ whole genome shotgun (WGS) entry which is preliminary data.</text>
</comment>
<name>A0ABW5VF11_9FLAO</name>
<gene>
    <name evidence="1" type="ORF">ACFS1K_09010</name>
</gene>
<accession>A0ABW5VF11</accession>
<reference evidence="2" key="1">
    <citation type="journal article" date="2019" name="Int. J. Syst. Evol. Microbiol.">
        <title>The Global Catalogue of Microorganisms (GCM) 10K type strain sequencing project: providing services to taxonomists for standard genome sequencing and annotation.</title>
        <authorList>
            <consortium name="The Broad Institute Genomics Platform"/>
            <consortium name="The Broad Institute Genome Sequencing Center for Infectious Disease"/>
            <person name="Wu L."/>
            <person name="Ma J."/>
        </authorList>
    </citation>
    <scope>NUCLEOTIDE SEQUENCE [LARGE SCALE GENOMIC DNA]</scope>
    <source>
        <strain evidence="2">KCTC 52924</strain>
    </source>
</reference>
<keyword evidence="2" id="KW-1185">Reference proteome</keyword>
<protein>
    <recommendedName>
        <fullName evidence="3">IrrE N-terminal-like domain-containing protein</fullName>
    </recommendedName>
</protein>
<organism evidence="1 2">
    <name type="scientific">Arenibacter antarcticus</name>
    <dbReference type="NCBI Taxonomy" id="2040469"/>
    <lineage>
        <taxon>Bacteria</taxon>
        <taxon>Pseudomonadati</taxon>
        <taxon>Bacteroidota</taxon>
        <taxon>Flavobacteriia</taxon>
        <taxon>Flavobacteriales</taxon>
        <taxon>Flavobacteriaceae</taxon>
        <taxon>Arenibacter</taxon>
    </lineage>
</organism>
<sequence>MTWIIENKSHLDKGISEYVERIFSLTLSHISQRIGYQPPLGVKAIVLIYDCKQGPIVYWPLKQGKYEIGLCIEGIFPYQIIYQMAHEICHIYIDPRVNGTMIEIVCQKTALDILEEIGASLTNAGQAGVDKYISDIRLAAETNQNLTVEQLDPDSIFRRIQELESTKTLYDRDYNNLIAFKLKEIIDPIDKLGLIKSIRNSITPKPPSDTTDLNTNTQTQVNFDKLIENIKLDNLELAETLADIKKN</sequence>
<dbReference type="Proteomes" id="UP001597532">
    <property type="component" value="Unassembled WGS sequence"/>
</dbReference>
<dbReference type="RefSeq" id="WP_251807678.1">
    <property type="nucleotide sequence ID" value="NZ_CP166679.1"/>
</dbReference>
<evidence type="ECO:0000313" key="1">
    <source>
        <dbReference type="EMBL" id="MFD2789900.1"/>
    </source>
</evidence>
<proteinExistence type="predicted"/>
<dbReference type="EMBL" id="JBHUOK010000029">
    <property type="protein sequence ID" value="MFD2789900.1"/>
    <property type="molecule type" value="Genomic_DNA"/>
</dbReference>